<name>A0AAD8MER6_9APIA</name>
<dbReference type="Proteomes" id="UP001237642">
    <property type="component" value="Unassembled WGS sequence"/>
</dbReference>
<dbReference type="InterPro" id="IPR052929">
    <property type="entry name" value="RNase_H-like_EbsB-rel"/>
</dbReference>
<comment type="caution">
    <text evidence="4">The sequence shown here is derived from an EMBL/GenBank/DDBJ whole genome shotgun (WGS) entry which is preliminary data.</text>
</comment>
<dbReference type="AlphaFoldDB" id="A0AAD8MER6"/>
<dbReference type="SUPFAM" id="SSF53098">
    <property type="entry name" value="Ribonuclease H-like"/>
    <property type="match status" value="1"/>
</dbReference>
<dbReference type="InterPro" id="IPR002156">
    <property type="entry name" value="RNaseH_domain"/>
</dbReference>
<evidence type="ECO:0000313" key="3">
    <source>
        <dbReference type="EMBL" id="KAK1370198.1"/>
    </source>
</evidence>
<evidence type="ECO:0000256" key="1">
    <source>
        <dbReference type="SAM" id="MobiDB-lite"/>
    </source>
</evidence>
<dbReference type="GO" id="GO:0004523">
    <property type="term" value="F:RNA-DNA hybrid ribonuclease activity"/>
    <property type="evidence" value="ECO:0007669"/>
    <property type="project" value="InterPro"/>
</dbReference>
<dbReference type="GO" id="GO:0003676">
    <property type="term" value="F:nucleic acid binding"/>
    <property type="evidence" value="ECO:0007669"/>
    <property type="project" value="InterPro"/>
</dbReference>
<feature type="compositionally biased region" description="Acidic residues" evidence="1">
    <location>
        <begin position="184"/>
        <end position="201"/>
    </location>
</feature>
<evidence type="ECO:0000313" key="4">
    <source>
        <dbReference type="EMBL" id="KAK1370202.1"/>
    </source>
</evidence>
<dbReference type="Gene3D" id="3.30.420.10">
    <property type="entry name" value="Ribonuclease H-like superfamily/Ribonuclease H"/>
    <property type="match status" value="1"/>
</dbReference>
<evidence type="ECO:0000313" key="5">
    <source>
        <dbReference type="Proteomes" id="UP001237642"/>
    </source>
</evidence>
<dbReference type="InterPro" id="IPR036397">
    <property type="entry name" value="RNaseH_sf"/>
</dbReference>
<evidence type="ECO:0000259" key="2">
    <source>
        <dbReference type="Pfam" id="PF13456"/>
    </source>
</evidence>
<dbReference type="Pfam" id="PF13456">
    <property type="entry name" value="RVT_3"/>
    <property type="match status" value="1"/>
</dbReference>
<dbReference type="PANTHER" id="PTHR47074">
    <property type="entry name" value="BNAC02G40300D PROTEIN"/>
    <property type="match status" value="1"/>
</dbReference>
<feature type="domain" description="RNase H type-1" evidence="2">
    <location>
        <begin position="31"/>
        <end position="145"/>
    </location>
</feature>
<sequence length="208" mass="24108">MDPMDIVWELPPQNFVKINVHAAYRADTLPNGNNSGIGVVIRNHEGNIIRMITGTIKGLTRENNQLWAMLKALQRVCIENLTHYILETDDRNMINIIDHYMEGGVGDQFELAHQIIHIIKDQRFVSDFELVDSNRNILATYLARNGGETRDRLYVVTEPFGRVQEIQNFDLGLAPLEQPFWEDEDDYHEELDDADDYEELDDARSYDE</sequence>
<proteinExistence type="predicted"/>
<dbReference type="EMBL" id="JAUIZM010000008">
    <property type="protein sequence ID" value="KAK1370202.1"/>
    <property type="molecule type" value="Genomic_DNA"/>
</dbReference>
<protein>
    <recommendedName>
        <fullName evidence="2">RNase H type-1 domain-containing protein</fullName>
    </recommendedName>
</protein>
<reference evidence="4" key="2">
    <citation type="submission" date="2023-05" db="EMBL/GenBank/DDBJ databases">
        <authorList>
            <person name="Schelkunov M.I."/>
        </authorList>
    </citation>
    <scope>NUCLEOTIDE SEQUENCE</scope>
    <source>
        <strain evidence="4">Hsosn_3</strain>
        <tissue evidence="4">Leaf</tissue>
    </source>
</reference>
<keyword evidence="5" id="KW-1185">Reference proteome</keyword>
<dbReference type="InterPro" id="IPR044730">
    <property type="entry name" value="RNase_H-like_dom_plant"/>
</dbReference>
<dbReference type="EMBL" id="JAUIZM010000008">
    <property type="protein sequence ID" value="KAK1370198.1"/>
    <property type="molecule type" value="Genomic_DNA"/>
</dbReference>
<reference evidence="4" key="1">
    <citation type="submission" date="2023-02" db="EMBL/GenBank/DDBJ databases">
        <title>Genome of toxic invasive species Heracleum sosnowskyi carries increased number of genes despite the absence of recent whole-genome duplications.</title>
        <authorList>
            <person name="Schelkunov M."/>
            <person name="Shtratnikova V."/>
            <person name="Makarenko M."/>
            <person name="Klepikova A."/>
            <person name="Omelchenko D."/>
            <person name="Novikova G."/>
            <person name="Obukhova E."/>
            <person name="Bogdanov V."/>
            <person name="Penin A."/>
            <person name="Logacheva M."/>
        </authorList>
    </citation>
    <scope>NUCLEOTIDE SEQUENCE</scope>
    <source>
        <strain evidence="4">Hsosn_3</strain>
        <tissue evidence="4">Leaf</tissue>
    </source>
</reference>
<dbReference type="CDD" id="cd06222">
    <property type="entry name" value="RNase_H_like"/>
    <property type="match status" value="1"/>
</dbReference>
<dbReference type="InterPro" id="IPR012337">
    <property type="entry name" value="RNaseH-like_sf"/>
</dbReference>
<organism evidence="4 5">
    <name type="scientific">Heracleum sosnowskyi</name>
    <dbReference type="NCBI Taxonomy" id="360622"/>
    <lineage>
        <taxon>Eukaryota</taxon>
        <taxon>Viridiplantae</taxon>
        <taxon>Streptophyta</taxon>
        <taxon>Embryophyta</taxon>
        <taxon>Tracheophyta</taxon>
        <taxon>Spermatophyta</taxon>
        <taxon>Magnoliopsida</taxon>
        <taxon>eudicotyledons</taxon>
        <taxon>Gunneridae</taxon>
        <taxon>Pentapetalae</taxon>
        <taxon>asterids</taxon>
        <taxon>campanulids</taxon>
        <taxon>Apiales</taxon>
        <taxon>Apiaceae</taxon>
        <taxon>Apioideae</taxon>
        <taxon>apioid superclade</taxon>
        <taxon>Tordylieae</taxon>
        <taxon>Tordyliinae</taxon>
        <taxon>Heracleum</taxon>
    </lineage>
</organism>
<dbReference type="PANTHER" id="PTHR47074:SF11">
    <property type="entry name" value="REVERSE TRANSCRIPTASE-LIKE PROTEIN"/>
    <property type="match status" value="1"/>
</dbReference>
<feature type="region of interest" description="Disordered" evidence="1">
    <location>
        <begin position="184"/>
        <end position="208"/>
    </location>
</feature>
<accession>A0AAD8MER6</accession>
<gene>
    <name evidence="3" type="ORF">POM88_036290</name>
    <name evidence="4" type="ORF">POM88_036294</name>
</gene>